<protein>
    <submittedName>
        <fullName evidence="1">Uncharacterized protein</fullName>
    </submittedName>
</protein>
<evidence type="ECO:0000313" key="1">
    <source>
        <dbReference type="EMBL" id="KAF2633934.1"/>
    </source>
</evidence>
<gene>
    <name evidence="1" type="ORF">BU25DRAFT_405759</name>
</gene>
<sequence>MQEDGNVNPALLIAVRHTVPTPSTFFVKCKSNENACDSSAVAPAGGGGWSSKNGGEEVLHPRRMHPQDCV</sequence>
<accession>A0ACB6SIM9</accession>
<proteinExistence type="predicted"/>
<evidence type="ECO:0000313" key="2">
    <source>
        <dbReference type="Proteomes" id="UP000799754"/>
    </source>
</evidence>
<keyword evidence="2" id="KW-1185">Reference proteome</keyword>
<dbReference type="EMBL" id="MU006701">
    <property type="protein sequence ID" value="KAF2633934.1"/>
    <property type="molecule type" value="Genomic_DNA"/>
</dbReference>
<comment type="caution">
    <text evidence="1">The sequence shown here is derived from an EMBL/GenBank/DDBJ whole genome shotgun (WGS) entry which is preliminary data.</text>
</comment>
<name>A0ACB6SIM9_9PLEO</name>
<dbReference type="Proteomes" id="UP000799754">
    <property type="component" value="Unassembled WGS sequence"/>
</dbReference>
<organism evidence="1 2">
    <name type="scientific">Macroventuria anomochaeta</name>
    <dbReference type="NCBI Taxonomy" id="301207"/>
    <lineage>
        <taxon>Eukaryota</taxon>
        <taxon>Fungi</taxon>
        <taxon>Dikarya</taxon>
        <taxon>Ascomycota</taxon>
        <taxon>Pezizomycotina</taxon>
        <taxon>Dothideomycetes</taxon>
        <taxon>Pleosporomycetidae</taxon>
        <taxon>Pleosporales</taxon>
        <taxon>Pleosporineae</taxon>
        <taxon>Didymellaceae</taxon>
        <taxon>Macroventuria</taxon>
    </lineage>
</organism>
<reference evidence="1" key="1">
    <citation type="journal article" date="2020" name="Stud. Mycol.">
        <title>101 Dothideomycetes genomes: a test case for predicting lifestyles and emergence of pathogens.</title>
        <authorList>
            <person name="Haridas S."/>
            <person name="Albert R."/>
            <person name="Binder M."/>
            <person name="Bloem J."/>
            <person name="Labutti K."/>
            <person name="Salamov A."/>
            <person name="Andreopoulos B."/>
            <person name="Baker S."/>
            <person name="Barry K."/>
            <person name="Bills G."/>
            <person name="Bluhm B."/>
            <person name="Cannon C."/>
            <person name="Castanera R."/>
            <person name="Culley D."/>
            <person name="Daum C."/>
            <person name="Ezra D."/>
            <person name="Gonzalez J."/>
            <person name="Henrissat B."/>
            <person name="Kuo A."/>
            <person name="Liang C."/>
            <person name="Lipzen A."/>
            <person name="Lutzoni F."/>
            <person name="Magnuson J."/>
            <person name="Mondo S."/>
            <person name="Nolan M."/>
            <person name="Ohm R."/>
            <person name="Pangilinan J."/>
            <person name="Park H.-J."/>
            <person name="Ramirez L."/>
            <person name="Alfaro M."/>
            <person name="Sun H."/>
            <person name="Tritt A."/>
            <person name="Yoshinaga Y."/>
            <person name="Zwiers L.-H."/>
            <person name="Turgeon B."/>
            <person name="Goodwin S."/>
            <person name="Spatafora J."/>
            <person name="Crous P."/>
            <person name="Grigoriev I."/>
        </authorList>
    </citation>
    <scope>NUCLEOTIDE SEQUENCE</scope>
    <source>
        <strain evidence="1">CBS 525.71</strain>
    </source>
</reference>